<dbReference type="GeneID" id="89954456"/>
<evidence type="ECO:0000313" key="2">
    <source>
        <dbReference type="EMBL" id="KAK4515815.1"/>
    </source>
</evidence>
<sequence length="336" mass="38649">MEKEYCLEWHLVYGALRDYYYSYGESAQKEFNRFYDPVHFFAPESLTVGIPLSIGVRAYTGKCEIVMPRHIYEQLVYFIHQKIPQVPEFELETLTPAEYEIIDRFEAFTPNILSKSHQKAKKKTKQLNRIREAHEEAALAKRLVNSSNYVFVSIDIEAYEKDHSILLEIGWSMYDASTNTCMDQHYINDQYRHLLNGQFVEDQKERFNYGTSVWCSLKQALIELRKDLDWAVKRDGGFVLVGHGLDSDLQYLAKQNFLWPGRQGGDVASVGESATIAILNTDTIYGSSINDLHNPPSLGKTLALFGIDTWNLHNAGNDAHYTLLLLLKLVHDHCNI</sequence>
<dbReference type="InterPro" id="IPR040151">
    <property type="entry name" value="Gfd2/YDR514C-like"/>
</dbReference>
<feature type="domain" description="Gfd2/YDR514C-like C-terminal" evidence="1">
    <location>
        <begin position="150"/>
        <end position="328"/>
    </location>
</feature>
<dbReference type="InterPro" id="IPR048519">
    <property type="entry name" value="Gfd2/YDR514C-like_C"/>
</dbReference>
<gene>
    <name evidence="2" type="primary">CHS4_4</name>
    <name evidence="2" type="ORF">ATC70_010770</name>
</gene>
<comment type="caution">
    <text evidence="2">The sequence shown here is derived from an EMBL/GenBank/DDBJ whole genome shotgun (WGS) entry which is preliminary data.</text>
</comment>
<dbReference type="Proteomes" id="UP001304243">
    <property type="component" value="Unassembled WGS sequence"/>
</dbReference>
<reference evidence="2 3" key="1">
    <citation type="submission" date="2022-11" db="EMBL/GenBank/DDBJ databases">
        <title>Mucor velutinosus strain NIH1002 WGS.</title>
        <authorList>
            <person name="Subramanian P."/>
            <person name="Mullikin J.C."/>
            <person name="Segre J.A."/>
            <person name="Zelazny A.M."/>
        </authorList>
    </citation>
    <scope>NUCLEOTIDE SEQUENCE [LARGE SCALE GENOMIC DNA]</scope>
    <source>
        <strain evidence="2 3">NIH1002</strain>
    </source>
</reference>
<name>A0AAN7DH30_9FUNG</name>
<dbReference type="InterPro" id="IPR012337">
    <property type="entry name" value="RNaseH-like_sf"/>
</dbReference>
<dbReference type="Gene3D" id="3.30.420.10">
    <property type="entry name" value="Ribonuclease H-like superfamily/Ribonuclease H"/>
    <property type="match status" value="1"/>
</dbReference>
<dbReference type="InterPro" id="IPR036397">
    <property type="entry name" value="RNaseH_sf"/>
</dbReference>
<dbReference type="Pfam" id="PF21762">
    <property type="entry name" value="DEDDh_C"/>
    <property type="match status" value="1"/>
</dbReference>
<dbReference type="GO" id="GO:0003676">
    <property type="term" value="F:nucleic acid binding"/>
    <property type="evidence" value="ECO:0007669"/>
    <property type="project" value="InterPro"/>
</dbReference>
<dbReference type="PANTHER" id="PTHR28083">
    <property type="entry name" value="GOOD FOR FULL DBP5 ACTIVITY PROTEIN 2"/>
    <property type="match status" value="1"/>
</dbReference>
<dbReference type="EMBL" id="JASEJX010000014">
    <property type="protein sequence ID" value="KAK4515815.1"/>
    <property type="molecule type" value="Genomic_DNA"/>
</dbReference>
<dbReference type="AlphaFoldDB" id="A0AAN7DH30"/>
<accession>A0AAN7DH30</accession>
<dbReference type="GO" id="GO:0005634">
    <property type="term" value="C:nucleus"/>
    <property type="evidence" value="ECO:0007669"/>
    <property type="project" value="TreeGrafter"/>
</dbReference>
<evidence type="ECO:0000313" key="3">
    <source>
        <dbReference type="Proteomes" id="UP001304243"/>
    </source>
</evidence>
<dbReference type="SUPFAM" id="SSF53098">
    <property type="entry name" value="Ribonuclease H-like"/>
    <property type="match status" value="1"/>
</dbReference>
<evidence type="ECO:0000259" key="1">
    <source>
        <dbReference type="Pfam" id="PF21762"/>
    </source>
</evidence>
<protein>
    <submittedName>
        <fullName evidence="2">Chitin synthase 4</fullName>
    </submittedName>
</protein>
<dbReference type="PANTHER" id="PTHR28083:SF1">
    <property type="entry name" value="GOOD FOR FULL DBP5 ACTIVITY PROTEIN 2"/>
    <property type="match status" value="1"/>
</dbReference>
<dbReference type="RefSeq" id="XP_064682481.1">
    <property type="nucleotide sequence ID" value="XM_064829979.1"/>
</dbReference>
<organism evidence="2 3">
    <name type="scientific">Mucor velutinosus</name>
    <dbReference type="NCBI Taxonomy" id="708070"/>
    <lineage>
        <taxon>Eukaryota</taxon>
        <taxon>Fungi</taxon>
        <taxon>Fungi incertae sedis</taxon>
        <taxon>Mucoromycota</taxon>
        <taxon>Mucoromycotina</taxon>
        <taxon>Mucoromycetes</taxon>
        <taxon>Mucorales</taxon>
        <taxon>Mucorineae</taxon>
        <taxon>Mucoraceae</taxon>
        <taxon>Mucor</taxon>
    </lineage>
</organism>
<proteinExistence type="predicted"/>
<keyword evidence="3" id="KW-1185">Reference proteome</keyword>